<dbReference type="GeneTree" id="ENSGT01100000263515"/>
<evidence type="ECO:0000256" key="3">
    <source>
        <dbReference type="ARBA" id="ARBA00022723"/>
    </source>
</evidence>
<gene>
    <name evidence="11" type="primary">LOC109204181</name>
</gene>
<keyword evidence="2" id="KW-0964">Secreted</keyword>
<dbReference type="InterPro" id="IPR001759">
    <property type="entry name" value="PTX_dom"/>
</dbReference>
<dbReference type="InterPro" id="IPR051005">
    <property type="entry name" value="Pentraxin_domain"/>
</dbReference>
<keyword evidence="4" id="KW-0732">Signal</keyword>
<comment type="subcellular location">
    <subcellularLocation>
        <location evidence="1 9">Secreted</location>
    </subcellularLocation>
</comment>
<dbReference type="PANTHER" id="PTHR45869">
    <property type="entry name" value="C-REACTIVE PROTEIN-RELATED"/>
    <property type="match status" value="1"/>
</dbReference>
<dbReference type="SUPFAM" id="SSF49899">
    <property type="entry name" value="Concanavalin A-like lectins/glucanases"/>
    <property type="match status" value="1"/>
</dbReference>
<dbReference type="SMART" id="SM00159">
    <property type="entry name" value="PTX"/>
    <property type="match status" value="1"/>
</dbReference>
<dbReference type="Proteomes" id="UP000005207">
    <property type="component" value="Linkage group LG11"/>
</dbReference>
<evidence type="ECO:0000256" key="7">
    <source>
        <dbReference type="ARBA" id="ARBA00038102"/>
    </source>
</evidence>
<reference evidence="11" key="2">
    <citation type="submission" date="2025-08" db="UniProtKB">
        <authorList>
            <consortium name="Ensembl"/>
        </authorList>
    </citation>
    <scope>IDENTIFICATION</scope>
</reference>
<dbReference type="Pfam" id="PF00354">
    <property type="entry name" value="Pentaxin"/>
    <property type="match status" value="1"/>
</dbReference>
<organism evidence="11 12">
    <name type="scientific">Oreochromis niloticus</name>
    <name type="common">Nile tilapia</name>
    <name type="synonym">Tilapia nilotica</name>
    <dbReference type="NCBI Taxonomy" id="8128"/>
    <lineage>
        <taxon>Eukaryota</taxon>
        <taxon>Metazoa</taxon>
        <taxon>Chordata</taxon>
        <taxon>Craniata</taxon>
        <taxon>Vertebrata</taxon>
        <taxon>Euteleostomi</taxon>
        <taxon>Actinopterygii</taxon>
        <taxon>Neopterygii</taxon>
        <taxon>Teleostei</taxon>
        <taxon>Neoteleostei</taxon>
        <taxon>Acanthomorphata</taxon>
        <taxon>Ovalentaria</taxon>
        <taxon>Cichlomorphae</taxon>
        <taxon>Cichliformes</taxon>
        <taxon>Cichlidae</taxon>
        <taxon>African cichlids</taxon>
        <taxon>Pseudocrenilabrinae</taxon>
        <taxon>Oreochromini</taxon>
        <taxon>Oreochromis</taxon>
    </lineage>
</organism>
<evidence type="ECO:0000256" key="1">
    <source>
        <dbReference type="ARBA" id="ARBA00004613"/>
    </source>
</evidence>
<keyword evidence="3 9" id="KW-0479">Metal-binding</keyword>
<accession>A0A669AWC9</accession>
<dbReference type="AlphaFoldDB" id="A0A669AWC9"/>
<dbReference type="PRINTS" id="PR00895">
    <property type="entry name" value="PENTAXIN"/>
</dbReference>
<sequence>MLLITSFSICIIHMFLYFFKDLSNKIFTFPEETNTAHVRVTTSRQDLRAVTVCFRSFTDLNRDHSLFSLATPSAINNFLIFKKAANGLFDLWARGKANKVEGIAYKLNTWHSICSTWDSTSGLMQLWVNGVPSSKKFTNSGSNINGPIIIVLGQEQDTHGGGFDIKQSFVGMMSDVHMWDYTLSRCKIQNYSNNRSFMPGNVLNWNAFEFQTVGRVLIENKQELCQ</sequence>
<evidence type="ECO:0000256" key="4">
    <source>
        <dbReference type="ARBA" id="ARBA00022729"/>
    </source>
</evidence>
<keyword evidence="5 9" id="KW-0106">Calcium</keyword>
<evidence type="ECO:0000313" key="12">
    <source>
        <dbReference type="Proteomes" id="UP000005207"/>
    </source>
</evidence>
<dbReference type="Ensembl" id="ENSONIT00000075323.1">
    <property type="protein sequence ID" value="ENSONIP00000027389.1"/>
    <property type="gene ID" value="ENSONIG00000036973.1"/>
</dbReference>
<comment type="caution">
    <text evidence="8">Lacks conserved residue(s) required for the propagation of feature annotation.</text>
</comment>
<dbReference type="Gene3D" id="2.60.120.200">
    <property type="match status" value="1"/>
</dbReference>
<dbReference type="GO" id="GO:0046872">
    <property type="term" value="F:metal ion binding"/>
    <property type="evidence" value="ECO:0007669"/>
    <property type="project" value="UniProtKB-KW"/>
</dbReference>
<dbReference type="InterPro" id="IPR013320">
    <property type="entry name" value="ConA-like_dom_sf"/>
</dbReference>
<evidence type="ECO:0000256" key="6">
    <source>
        <dbReference type="ARBA" id="ARBA00023157"/>
    </source>
</evidence>
<comment type="cofactor">
    <cofactor evidence="9">
        <name>Ca(2+)</name>
        <dbReference type="ChEBI" id="CHEBI:29108"/>
    </cofactor>
    <text evidence="9">Binds 2 calcium ions per subunit.</text>
</comment>
<name>A0A669AWC9_ORENI</name>
<evidence type="ECO:0000256" key="9">
    <source>
        <dbReference type="RuleBase" id="RU362112"/>
    </source>
</evidence>
<evidence type="ECO:0000313" key="11">
    <source>
        <dbReference type="Ensembl" id="ENSONIP00000027389.1"/>
    </source>
</evidence>
<evidence type="ECO:0000256" key="8">
    <source>
        <dbReference type="PROSITE-ProRule" id="PRU01172"/>
    </source>
</evidence>
<dbReference type="PROSITE" id="PS51828">
    <property type="entry name" value="PTX_2"/>
    <property type="match status" value="1"/>
</dbReference>
<keyword evidence="12" id="KW-1185">Reference proteome</keyword>
<proteinExistence type="inferred from homology"/>
<dbReference type="GO" id="GO:0005576">
    <property type="term" value="C:extracellular region"/>
    <property type="evidence" value="ECO:0007669"/>
    <property type="project" value="UniProtKB-SubCell"/>
</dbReference>
<comment type="subunit">
    <text evidence="9">Homopentamer. Pentaxin (or pentraxin) have a discoid arrangement of 5 non-covalently bound subunits.</text>
</comment>
<feature type="domain" description="Pentraxin (PTX)" evidence="10">
    <location>
        <begin position="23"/>
        <end position="225"/>
    </location>
</feature>
<keyword evidence="6" id="KW-1015">Disulfide bond</keyword>
<evidence type="ECO:0000256" key="5">
    <source>
        <dbReference type="ARBA" id="ARBA00022837"/>
    </source>
</evidence>
<reference evidence="12" key="1">
    <citation type="submission" date="2012-01" db="EMBL/GenBank/DDBJ databases">
        <title>The Genome Sequence of Oreochromis niloticus (Nile Tilapia).</title>
        <authorList>
            <consortium name="Broad Institute Genome Assembly Team"/>
            <consortium name="Broad Institute Sequencing Platform"/>
            <person name="Di Palma F."/>
            <person name="Johnson J."/>
            <person name="Lander E.S."/>
            <person name="Lindblad-Toh K."/>
        </authorList>
    </citation>
    <scope>NUCLEOTIDE SEQUENCE [LARGE SCALE GENOMIC DNA]</scope>
</reference>
<reference evidence="11" key="3">
    <citation type="submission" date="2025-09" db="UniProtKB">
        <authorList>
            <consortium name="Ensembl"/>
        </authorList>
    </citation>
    <scope>IDENTIFICATION</scope>
</reference>
<comment type="similarity">
    <text evidence="7 9">Belongs to the pentraxin family.</text>
</comment>
<evidence type="ECO:0000256" key="2">
    <source>
        <dbReference type="ARBA" id="ARBA00022525"/>
    </source>
</evidence>
<protein>
    <recommendedName>
        <fullName evidence="9">Pentraxin family member</fullName>
    </recommendedName>
</protein>
<dbReference type="FunFam" id="2.60.120.200:FF:000070">
    <property type="entry name" value="Serum amyloid P-component"/>
    <property type="match status" value="1"/>
</dbReference>
<evidence type="ECO:0000259" key="10">
    <source>
        <dbReference type="PROSITE" id="PS51828"/>
    </source>
</evidence>
<dbReference type="PANTHER" id="PTHR45869:SF7">
    <property type="entry name" value="C-REACTIVE PROTEIN"/>
    <property type="match status" value="1"/>
</dbReference>